<proteinExistence type="predicted"/>
<dbReference type="OrthoDB" id="5105562at2"/>
<dbReference type="InterPro" id="IPR007621">
    <property type="entry name" value="TPM_dom"/>
</dbReference>
<evidence type="ECO:0000256" key="3">
    <source>
        <dbReference type="SAM" id="SignalP"/>
    </source>
</evidence>
<protein>
    <recommendedName>
        <fullName evidence="4">TPM domain-containing protein</fullName>
    </recommendedName>
</protein>
<keyword evidence="2" id="KW-0472">Membrane</keyword>
<keyword evidence="2" id="KW-0812">Transmembrane</keyword>
<dbReference type="AlphaFoldDB" id="A0A0N9NFH0"/>
<keyword evidence="3" id="KW-0732">Signal</keyword>
<gene>
    <name evidence="5" type="ORF">ACH46_20515</name>
</gene>
<dbReference type="EMBL" id="CP011853">
    <property type="protein sequence ID" value="ALG86436.1"/>
    <property type="molecule type" value="Genomic_DNA"/>
</dbReference>
<feature type="domain" description="TPM" evidence="4">
    <location>
        <begin position="48"/>
        <end position="166"/>
    </location>
</feature>
<keyword evidence="2" id="KW-1133">Transmembrane helix</keyword>
<dbReference type="Pfam" id="PF04536">
    <property type="entry name" value="TPM_phosphatase"/>
    <property type="match status" value="1"/>
</dbReference>
<feature type="compositionally biased region" description="Gly residues" evidence="1">
    <location>
        <begin position="543"/>
        <end position="553"/>
    </location>
</feature>
<sequence>MISARTRRPAGATSLLLTVAAALAALVTIVAGPGVANAQAPLRMADRIVDTAGVFNEADHEKLETALDELDSNRHIQMWVVVVDDFDSMTPAAWANATTDLSDFGDRDVLLAVSTKTGQYRLTAPTAIDDLSQEEIDEVANDTLKPELEKKQWAKAAENTITGIDDAADSNSHFWLIVGVIVVVLLLILAGLVYLARRRTDDDLDDLTQPDESLTVDQLTEEPLDDLHAWSREVLVATDNAVRTSADELTVAIDELDDAAVAPFATALVAAQSALATSFALRHRLDTEDAVDNEQRALLVEIITACSDADSRLDTQVTAFDAKRDLVVDANDRLDALADRIAETAARLPGTEATLAGLPDERDVSAIHDNIDLARTHLQFAEDSVDQGREAAALPADQRGPAGAAIRSAEVALDTADKLLDAVDSADHDVDGELGIAEAKIQLASDFIDTRRGAVGARARTLLSVAQDLIATDDEVPDADARQAADYADQTLDAALADVAAWRDQQPDDPATDAVLTGTLVDSVLPGSPSEAAWQPAGHLGYSTGGRSPGSFGGSSTSGRIGTGGRF</sequence>
<feature type="region of interest" description="Disordered" evidence="1">
    <location>
        <begin position="530"/>
        <end position="567"/>
    </location>
</feature>
<evidence type="ECO:0000313" key="6">
    <source>
        <dbReference type="Proteomes" id="UP000063789"/>
    </source>
</evidence>
<feature type="chain" id="PRO_5039199340" description="TPM domain-containing protein" evidence="3">
    <location>
        <begin position="25"/>
        <end position="567"/>
    </location>
</feature>
<dbReference type="Gene3D" id="3.10.310.50">
    <property type="match status" value="1"/>
</dbReference>
<accession>A0A0N9NFH0</accession>
<feature type="signal peptide" evidence="3">
    <location>
        <begin position="1"/>
        <end position="24"/>
    </location>
</feature>
<evidence type="ECO:0000256" key="1">
    <source>
        <dbReference type="SAM" id="MobiDB-lite"/>
    </source>
</evidence>
<evidence type="ECO:0000259" key="4">
    <source>
        <dbReference type="Pfam" id="PF04536"/>
    </source>
</evidence>
<evidence type="ECO:0000256" key="2">
    <source>
        <dbReference type="SAM" id="Phobius"/>
    </source>
</evidence>
<reference evidence="5 6" key="2">
    <citation type="journal article" date="2017" name="Int. J. Syst. Evol. Microbiol.">
        <title>Gordonia phthalatica sp. nov., a di-n-butyl phthalate-degrading bacterium isolated from activated sludge.</title>
        <authorList>
            <person name="Jin D."/>
            <person name="Kong X."/>
            <person name="Jia M."/>
            <person name="Yu X."/>
            <person name="Wang X."/>
            <person name="Zhuang X."/>
            <person name="Deng Y."/>
            <person name="Bai Z."/>
        </authorList>
    </citation>
    <scope>NUCLEOTIDE SEQUENCE [LARGE SCALE GENOMIC DNA]</scope>
    <source>
        <strain evidence="5 6">QH-11</strain>
    </source>
</reference>
<dbReference type="PATRIC" id="fig|1136941.3.peg.4203"/>
<organism evidence="5 6">
    <name type="scientific">Gordonia phthalatica</name>
    <dbReference type="NCBI Taxonomy" id="1136941"/>
    <lineage>
        <taxon>Bacteria</taxon>
        <taxon>Bacillati</taxon>
        <taxon>Actinomycetota</taxon>
        <taxon>Actinomycetes</taxon>
        <taxon>Mycobacteriales</taxon>
        <taxon>Gordoniaceae</taxon>
        <taxon>Gordonia</taxon>
    </lineage>
</organism>
<keyword evidence="6" id="KW-1185">Reference proteome</keyword>
<reference evidence="6" key="1">
    <citation type="submission" date="2015-06" db="EMBL/GenBank/DDBJ databases">
        <title>Complete genome sequence and metabolic analysis of phthalate degradation pathway in Gordonia sp. QH-11.</title>
        <authorList>
            <person name="Jin D."/>
            <person name="Kong X."/>
            <person name="Bai Z."/>
        </authorList>
    </citation>
    <scope>NUCLEOTIDE SEQUENCE [LARGE SCALE GENOMIC DNA]</scope>
    <source>
        <strain evidence="6">QH-11</strain>
    </source>
</reference>
<dbReference type="STRING" id="1136941.ACH46_20515"/>
<feature type="transmembrane region" description="Helical" evidence="2">
    <location>
        <begin position="174"/>
        <end position="195"/>
    </location>
</feature>
<name>A0A0N9NFH0_9ACTN</name>
<dbReference type="Proteomes" id="UP000063789">
    <property type="component" value="Chromosome"/>
</dbReference>
<dbReference type="KEGG" id="goq:ACH46_20515"/>
<evidence type="ECO:0000313" key="5">
    <source>
        <dbReference type="EMBL" id="ALG86436.1"/>
    </source>
</evidence>
<dbReference type="RefSeq" id="WP_062394708.1">
    <property type="nucleotide sequence ID" value="NZ_CP011853.1"/>
</dbReference>